<evidence type="ECO:0000256" key="4">
    <source>
        <dbReference type="PROSITE-ProRule" id="PRU00050"/>
    </source>
</evidence>
<comment type="catalytic activity">
    <reaction evidence="3">
        <text>[protein]-L-glutamate 5-O-methyl ester + H2O = L-glutamyl-[protein] + methanol + H(+)</text>
        <dbReference type="Rhea" id="RHEA:23236"/>
        <dbReference type="Rhea" id="RHEA-COMP:10208"/>
        <dbReference type="Rhea" id="RHEA-COMP:10311"/>
        <dbReference type="ChEBI" id="CHEBI:15377"/>
        <dbReference type="ChEBI" id="CHEBI:15378"/>
        <dbReference type="ChEBI" id="CHEBI:17790"/>
        <dbReference type="ChEBI" id="CHEBI:29973"/>
        <dbReference type="ChEBI" id="CHEBI:82795"/>
        <dbReference type="EC" id="3.1.1.61"/>
    </reaction>
</comment>
<accession>A0A840FMY9</accession>
<dbReference type="GO" id="GO:0000156">
    <property type="term" value="F:phosphorelay response regulator activity"/>
    <property type="evidence" value="ECO:0007669"/>
    <property type="project" value="InterPro"/>
</dbReference>
<dbReference type="PROSITE" id="PS50122">
    <property type="entry name" value="CHEB"/>
    <property type="match status" value="1"/>
</dbReference>
<sequence length="205" mass="22269">MTGQMKRQLRFPIRKRVDAVVLGASAGGIDALCVLLEDLPAVWRLPMAVVLHLPEEHESRLAEIFAQRLPIPVHEANDKMPVSAGSLYFAPPGYHLSIERERTFSLSCEPPVLFSRPSIDLLMGSAADAYGPALAGFLLTGANDDGAQGLHCIHLAGGLTAVQEPGEAQIPTMPQAAIARHIPDYVLPLRELRNLLLQLEAVHEH</sequence>
<keyword evidence="4" id="KW-0145">Chemotaxis</keyword>
<reference evidence="6 7" key="1">
    <citation type="submission" date="2020-08" db="EMBL/GenBank/DDBJ databases">
        <title>Genomic Encyclopedia of Type Strains, Phase IV (KMG-V): Genome sequencing to study the core and pangenomes of soil and plant-associated prokaryotes.</title>
        <authorList>
            <person name="Whitman W."/>
        </authorList>
    </citation>
    <scope>NUCLEOTIDE SEQUENCE [LARGE SCALE GENOMIC DNA]</scope>
    <source>
        <strain evidence="6 7">34/80</strain>
    </source>
</reference>
<dbReference type="SUPFAM" id="SSF52738">
    <property type="entry name" value="Methylesterase CheB, C-terminal domain"/>
    <property type="match status" value="1"/>
</dbReference>
<evidence type="ECO:0000256" key="2">
    <source>
        <dbReference type="ARBA" id="ARBA00039140"/>
    </source>
</evidence>
<dbReference type="AlphaFoldDB" id="A0A840FMY9"/>
<protein>
    <recommendedName>
        <fullName evidence="2">protein-glutamate methylesterase</fullName>
        <ecNumber evidence="2">3.1.1.61</ecNumber>
    </recommendedName>
</protein>
<organism evidence="6 7">
    <name type="scientific">Variovorax guangxiensis</name>
    <dbReference type="NCBI Taxonomy" id="1775474"/>
    <lineage>
        <taxon>Bacteria</taxon>
        <taxon>Pseudomonadati</taxon>
        <taxon>Pseudomonadota</taxon>
        <taxon>Betaproteobacteria</taxon>
        <taxon>Burkholderiales</taxon>
        <taxon>Comamonadaceae</taxon>
        <taxon>Variovorax</taxon>
    </lineage>
</organism>
<comment type="caution">
    <text evidence="6">The sequence shown here is derived from an EMBL/GenBank/DDBJ whole genome shotgun (WGS) entry which is preliminary data.</text>
</comment>
<dbReference type="EC" id="3.1.1.61" evidence="2"/>
<feature type="domain" description="CheB-type methylesterase" evidence="5">
    <location>
        <begin position="20"/>
        <end position="198"/>
    </location>
</feature>
<evidence type="ECO:0000256" key="1">
    <source>
        <dbReference type="ARBA" id="ARBA00022801"/>
    </source>
</evidence>
<evidence type="ECO:0000256" key="3">
    <source>
        <dbReference type="ARBA" id="ARBA00048267"/>
    </source>
</evidence>
<evidence type="ECO:0000313" key="7">
    <source>
        <dbReference type="Proteomes" id="UP000524450"/>
    </source>
</evidence>
<dbReference type="GO" id="GO:0006935">
    <property type="term" value="P:chemotaxis"/>
    <property type="evidence" value="ECO:0007669"/>
    <property type="project" value="UniProtKB-UniRule"/>
</dbReference>
<dbReference type="InterPro" id="IPR035909">
    <property type="entry name" value="CheB_C"/>
</dbReference>
<feature type="active site" evidence="4">
    <location>
        <position position="145"/>
    </location>
</feature>
<evidence type="ECO:0000259" key="5">
    <source>
        <dbReference type="PROSITE" id="PS50122"/>
    </source>
</evidence>
<feature type="active site" evidence="4">
    <location>
        <position position="25"/>
    </location>
</feature>
<gene>
    <name evidence="6" type="ORF">GGD71_002524</name>
</gene>
<dbReference type="PANTHER" id="PTHR42872:SF6">
    <property type="entry name" value="PROTEIN-GLUTAMATE METHYLESTERASE_PROTEIN-GLUTAMINE GLUTAMINASE"/>
    <property type="match status" value="1"/>
</dbReference>
<dbReference type="GO" id="GO:0005737">
    <property type="term" value="C:cytoplasm"/>
    <property type="evidence" value="ECO:0007669"/>
    <property type="project" value="InterPro"/>
</dbReference>
<proteinExistence type="predicted"/>
<keyword evidence="1 4" id="KW-0378">Hydrolase</keyword>
<dbReference type="PANTHER" id="PTHR42872">
    <property type="entry name" value="PROTEIN-GLUTAMATE METHYLESTERASE/PROTEIN-GLUTAMINE GLUTAMINASE"/>
    <property type="match status" value="1"/>
</dbReference>
<feature type="active site" evidence="4">
    <location>
        <position position="52"/>
    </location>
</feature>
<dbReference type="CDD" id="cd16433">
    <property type="entry name" value="CheB"/>
    <property type="match status" value="1"/>
</dbReference>
<name>A0A840FMY9_9BURK</name>
<dbReference type="Pfam" id="PF01339">
    <property type="entry name" value="CheB_methylest"/>
    <property type="match status" value="1"/>
</dbReference>
<dbReference type="GO" id="GO:0008984">
    <property type="term" value="F:protein-glutamate methylesterase activity"/>
    <property type="evidence" value="ECO:0007669"/>
    <property type="project" value="UniProtKB-EC"/>
</dbReference>
<dbReference type="RefSeq" id="WP_260319271.1">
    <property type="nucleotide sequence ID" value="NZ_JACIFZ010000002.1"/>
</dbReference>
<dbReference type="EMBL" id="JACIFZ010000002">
    <property type="protein sequence ID" value="MBB4221764.1"/>
    <property type="molecule type" value="Genomic_DNA"/>
</dbReference>
<dbReference type="Proteomes" id="UP000524450">
    <property type="component" value="Unassembled WGS sequence"/>
</dbReference>
<dbReference type="Gene3D" id="3.40.50.180">
    <property type="entry name" value="Methylesterase CheB, C-terminal domain"/>
    <property type="match status" value="1"/>
</dbReference>
<dbReference type="InterPro" id="IPR000673">
    <property type="entry name" value="Sig_transdc_resp-reg_Me-estase"/>
</dbReference>
<evidence type="ECO:0000313" key="6">
    <source>
        <dbReference type="EMBL" id="MBB4221764.1"/>
    </source>
</evidence>